<dbReference type="EMBL" id="JBBNAF010000015">
    <property type="protein sequence ID" value="KAK9084517.1"/>
    <property type="molecule type" value="Genomic_DNA"/>
</dbReference>
<proteinExistence type="predicted"/>
<comment type="caution">
    <text evidence="1">The sequence shown here is derived from an EMBL/GenBank/DDBJ whole genome shotgun (WGS) entry which is preliminary data.</text>
</comment>
<keyword evidence="2" id="KW-1185">Reference proteome</keyword>
<evidence type="ECO:0000313" key="1">
    <source>
        <dbReference type="EMBL" id="KAK9084517.1"/>
    </source>
</evidence>
<accession>A0AAP0E441</accession>
<name>A0AAP0E441_9MAGN</name>
<dbReference type="AlphaFoldDB" id="A0AAP0E441"/>
<protein>
    <submittedName>
        <fullName evidence="1">Uncharacterized protein</fullName>
    </submittedName>
</protein>
<reference evidence="1 2" key="1">
    <citation type="submission" date="2024-01" db="EMBL/GenBank/DDBJ databases">
        <title>Genome assemblies of Stephania.</title>
        <authorList>
            <person name="Yang L."/>
        </authorList>
    </citation>
    <scope>NUCLEOTIDE SEQUENCE [LARGE SCALE GENOMIC DNA]</scope>
    <source>
        <strain evidence="1">YNDBR</strain>
        <tissue evidence="1">Leaf</tissue>
    </source>
</reference>
<gene>
    <name evidence="1" type="ORF">Syun_031516</name>
</gene>
<sequence length="121" mass="13913">MISARQVTLHLMGDKEHIEFIDENIINNDDNVDIVDNEEDNVEIVDNVEDNVGIVDNMDIGDDNKRHILAYDMIDDKNWISAIFVCSFNADLGNWRLYLMRSHHEDDKEVIRGAEAIGEVI</sequence>
<dbReference type="Proteomes" id="UP001420932">
    <property type="component" value="Unassembled WGS sequence"/>
</dbReference>
<organism evidence="1 2">
    <name type="scientific">Stephania yunnanensis</name>
    <dbReference type="NCBI Taxonomy" id="152371"/>
    <lineage>
        <taxon>Eukaryota</taxon>
        <taxon>Viridiplantae</taxon>
        <taxon>Streptophyta</taxon>
        <taxon>Embryophyta</taxon>
        <taxon>Tracheophyta</taxon>
        <taxon>Spermatophyta</taxon>
        <taxon>Magnoliopsida</taxon>
        <taxon>Ranunculales</taxon>
        <taxon>Menispermaceae</taxon>
        <taxon>Menispermoideae</taxon>
        <taxon>Cissampelideae</taxon>
        <taxon>Stephania</taxon>
    </lineage>
</organism>
<evidence type="ECO:0000313" key="2">
    <source>
        <dbReference type="Proteomes" id="UP001420932"/>
    </source>
</evidence>